<dbReference type="CDD" id="cd17930">
    <property type="entry name" value="DEXHc_cas3"/>
    <property type="match status" value="1"/>
</dbReference>
<dbReference type="SUPFAM" id="SSF52540">
    <property type="entry name" value="P-loop containing nucleoside triphosphate hydrolases"/>
    <property type="match status" value="1"/>
</dbReference>
<accession>A0ABU4WPM3</accession>
<feature type="domain" description="HD Cas3-type" evidence="12">
    <location>
        <begin position="26"/>
        <end position="202"/>
    </location>
</feature>
<dbReference type="InterPro" id="IPR001650">
    <property type="entry name" value="Helicase_C-like"/>
</dbReference>
<dbReference type="NCBIfam" id="TIGR01596">
    <property type="entry name" value="cas3_HD"/>
    <property type="match status" value="1"/>
</dbReference>
<evidence type="ECO:0000256" key="2">
    <source>
        <dbReference type="ARBA" id="ARBA00009046"/>
    </source>
</evidence>
<dbReference type="PANTHER" id="PTHR24031">
    <property type="entry name" value="RNA HELICASE"/>
    <property type="match status" value="1"/>
</dbReference>
<dbReference type="PROSITE" id="PS51643">
    <property type="entry name" value="HD_CAS3"/>
    <property type="match status" value="1"/>
</dbReference>
<evidence type="ECO:0000259" key="10">
    <source>
        <dbReference type="PROSITE" id="PS51192"/>
    </source>
</evidence>
<dbReference type="Pfam" id="PF22590">
    <property type="entry name" value="Cas3-like_C_2"/>
    <property type="match status" value="1"/>
</dbReference>
<dbReference type="RefSeq" id="WP_320326010.1">
    <property type="nucleotide sequence ID" value="NZ_JALBUS010000011.1"/>
</dbReference>
<dbReference type="InterPro" id="IPR006474">
    <property type="entry name" value="Helicase_Cas3_CRISPR-ass_core"/>
</dbReference>
<proteinExistence type="inferred from homology"/>
<evidence type="ECO:0000256" key="8">
    <source>
        <dbReference type="ARBA" id="ARBA00022840"/>
    </source>
</evidence>
<evidence type="ECO:0000259" key="12">
    <source>
        <dbReference type="PROSITE" id="PS51643"/>
    </source>
</evidence>
<dbReference type="Proteomes" id="UP001285244">
    <property type="component" value="Unassembled WGS sequence"/>
</dbReference>
<dbReference type="InterPro" id="IPR006674">
    <property type="entry name" value="HD_domain"/>
</dbReference>
<gene>
    <name evidence="13" type="primary">cas3</name>
    <name evidence="13" type="ORF">MOZ64_07750</name>
</gene>
<dbReference type="PROSITE" id="PS51194">
    <property type="entry name" value="HELICASE_CTER"/>
    <property type="match status" value="1"/>
</dbReference>
<keyword evidence="7" id="KW-0347">Helicase</keyword>
<organism evidence="13 14">
    <name type="scientific">Absicoccus intestinalis</name>
    <dbReference type="NCBI Taxonomy" id="2926319"/>
    <lineage>
        <taxon>Bacteria</taxon>
        <taxon>Bacillati</taxon>
        <taxon>Bacillota</taxon>
        <taxon>Erysipelotrichia</taxon>
        <taxon>Erysipelotrichales</taxon>
        <taxon>Erysipelotrichaceae</taxon>
        <taxon>Absicoccus</taxon>
    </lineage>
</organism>
<keyword evidence="6" id="KW-0378">Hydrolase</keyword>
<dbReference type="NCBIfam" id="TIGR01587">
    <property type="entry name" value="cas3_core"/>
    <property type="match status" value="1"/>
</dbReference>
<dbReference type="InterPro" id="IPR054712">
    <property type="entry name" value="Cas3-like_dom"/>
</dbReference>
<evidence type="ECO:0000256" key="4">
    <source>
        <dbReference type="ARBA" id="ARBA00022723"/>
    </source>
</evidence>
<evidence type="ECO:0000256" key="3">
    <source>
        <dbReference type="ARBA" id="ARBA00022722"/>
    </source>
</evidence>
<evidence type="ECO:0000256" key="6">
    <source>
        <dbReference type="ARBA" id="ARBA00022801"/>
    </source>
</evidence>
<evidence type="ECO:0000256" key="7">
    <source>
        <dbReference type="ARBA" id="ARBA00022806"/>
    </source>
</evidence>
<keyword evidence="8" id="KW-0067">ATP-binding</keyword>
<comment type="caution">
    <text evidence="13">The sequence shown here is derived from an EMBL/GenBank/DDBJ whole genome shotgun (WGS) entry which is preliminary data.</text>
</comment>
<keyword evidence="9" id="KW-0051">Antiviral defense</keyword>
<evidence type="ECO:0000256" key="1">
    <source>
        <dbReference type="ARBA" id="ARBA00006847"/>
    </source>
</evidence>
<keyword evidence="5" id="KW-0547">Nucleotide-binding</keyword>
<comment type="similarity">
    <text evidence="2">In the central section; belongs to the CRISPR-associated helicase Cas3 family.</text>
</comment>
<feature type="domain" description="Helicase ATP-binding" evidence="10">
    <location>
        <begin position="260"/>
        <end position="442"/>
    </location>
</feature>
<evidence type="ECO:0000313" key="13">
    <source>
        <dbReference type="EMBL" id="MDX8417733.1"/>
    </source>
</evidence>
<dbReference type="EMBL" id="JALBUS010000011">
    <property type="protein sequence ID" value="MDX8417733.1"/>
    <property type="molecule type" value="Genomic_DNA"/>
</dbReference>
<feature type="domain" description="Helicase C-terminal" evidence="11">
    <location>
        <begin position="479"/>
        <end position="631"/>
    </location>
</feature>
<dbReference type="CDD" id="cd09641">
    <property type="entry name" value="Cas3''_I"/>
    <property type="match status" value="1"/>
</dbReference>
<name>A0ABU4WPM3_9FIRM</name>
<evidence type="ECO:0000259" key="11">
    <source>
        <dbReference type="PROSITE" id="PS51194"/>
    </source>
</evidence>
<keyword evidence="4" id="KW-0479">Metal-binding</keyword>
<protein>
    <submittedName>
        <fullName evidence="13">CRISPR-associated helicase Cas3</fullName>
    </submittedName>
</protein>
<reference evidence="13 14" key="1">
    <citation type="submission" date="2022-03" db="EMBL/GenBank/DDBJ databases">
        <title>Novel taxa within the pig intestine.</title>
        <authorList>
            <person name="Wylensek D."/>
            <person name="Bishof K."/>
            <person name="Afrizal A."/>
            <person name="Clavel T."/>
        </authorList>
    </citation>
    <scope>NUCLEOTIDE SEQUENCE [LARGE SCALE GENOMIC DNA]</scope>
    <source>
        <strain evidence="13 14">Cla-KB-P134</strain>
    </source>
</reference>
<dbReference type="InterPro" id="IPR006483">
    <property type="entry name" value="CRISPR-assoc_Cas3_HD"/>
</dbReference>
<dbReference type="Gene3D" id="1.10.3210.30">
    <property type="match status" value="1"/>
</dbReference>
<evidence type="ECO:0000256" key="9">
    <source>
        <dbReference type="ARBA" id="ARBA00023118"/>
    </source>
</evidence>
<dbReference type="InterPro" id="IPR014001">
    <property type="entry name" value="Helicase_ATP-bd"/>
</dbReference>
<keyword evidence="14" id="KW-1185">Reference proteome</keyword>
<dbReference type="SMART" id="SM00487">
    <property type="entry name" value="DEXDc"/>
    <property type="match status" value="1"/>
</dbReference>
<dbReference type="Pfam" id="PF01966">
    <property type="entry name" value="HD"/>
    <property type="match status" value="1"/>
</dbReference>
<dbReference type="InterPro" id="IPR011545">
    <property type="entry name" value="DEAD/DEAH_box_helicase_dom"/>
</dbReference>
<comment type="similarity">
    <text evidence="1">In the N-terminal section; belongs to the CRISPR-associated nuclease Cas3-HD family.</text>
</comment>
<keyword evidence="3" id="KW-0540">Nuclease</keyword>
<evidence type="ECO:0000256" key="5">
    <source>
        <dbReference type="ARBA" id="ARBA00022741"/>
    </source>
</evidence>
<sequence>MKIAEDDFLTNSNLYARASKVNDDSNQVIVQSLEDHLQNVATLAQKMCDVPELRETIYQIGSMHDLGKQTKEWQKYLRSSFSNDWHGTKVDHSTLGGLTINQNLSEYKESLDREIMELTIFSHHRMKDALSEMGESIFEKRINEKNNKKYADYLMGDKNQFHSTKLYDYLFKRVSKNKRENAYYAGALYRYLLSLLVDADWTDASYASEFGTQEELEYKHFNFESYWSDRIEQFEQYISLFEPRNELDELRSRISLQCKEFSNTSNKMIRLQSFTGSGKTLSALRFALYKARNEKKRHIFLIAPYQSILDQTYKIYCDIFGEDEVLLHHSRVTFESEELDKKYEYLIENYQNSPIVLTTMVQLLNSIFRSSLSDVRRFHALANSVLIFDEVQSIPPNLMGLFNWAMNFCTNFLNTTVVLCSATHPKFDKMDGFLLDHKAGWDMVPQTNQFIYNKQRYRIVWDCWNQRLVSFSIEETANLIDKRLKAYDLKNMLIVLNTKKTARNLYETLKEKNLSYSMYYLSTDLYPAHRGKIIQELKEKLQTNERIICVSTQLIEAGVDLSFVSVMRSLAGMDSILQIAGRCNRNDEIDCGLVQVVKISDKEENVSNLKYIKEQQDIMVGVLSEYESNLYDSSKLLDDYYKQYNWKFKDELKCPNGNDSYKSLTELLSTNRRAVSNIKTKNMHIMNQAFKQAGNIFQVIDDKNAIPLVVECYDSVDLINQYCDTYSYREKKKIIRKLQNFLVTVSEYTFNKLDEKSLIYSLDKENDNGIWVLTKKGYDENLGVSILNELPFICL</sequence>
<dbReference type="PROSITE" id="PS51192">
    <property type="entry name" value="HELICASE_ATP_BIND_1"/>
    <property type="match status" value="1"/>
</dbReference>
<dbReference type="InterPro" id="IPR027417">
    <property type="entry name" value="P-loop_NTPase"/>
</dbReference>
<dbReference type="InterPro" id="IPR038257">
    <property type="entry name" value="CRISPR-assoc_Cas3_HD_sf"/>
</dbReference>
<dbReference type="Pfam" id="PF00270">
    <property type="entry name" value="DEAD"/>
    <property type="match status" value="1"/>
</dbReference>
<evidence type="ECO:0000313" key="14">
    <source>
        <dbReference type="Proteomes" id="UP001285244"/>
    </source>
</evidence>
<dbReference type="Gene3D" id="3.40.50.300">
    <property type="entry name" value="P-loop containing nucleotide triphosphate hydrolases"/>
    <property type="match status" value="2"/>
</dbReference>